<organism evidence="2 3">
    <name type="scientific">Lactobacillus phage P1</name>
    <dbReference type="NCBI Taxonomy" id="1846168"/>
    <lineage>
        <taxon>Viruses</taxon>
        <taxon>Duplodnaviria</taxon>
        <taxon>Heunggongvirae</taxon>
        <taxon>Uroviricota</taxon>
        <taxon>Caudoviricetes</taxon>
        <taxon>Tybeckvirinae</taxon>
        <taxon>Maenadvirus</taxon>
        <taxon>Maenadvirus P1</taxon>
    </lineage>
</organism>
<dbReference type="InterPro" id="IPR036388">
    <property type="entry name" value="WH-like_DNA-bd_sf"/>
</dbReference>
<accession>A0A1S5RCR3</accession>
<dbReference type="SUPFAM" id="SSF54060">
    <property type="entry name" value="His-Me finger endonucleases"/>
    <property type="match status" value="1"/>
</dbReference>
<name>A0A1S5RCR3_9CAUD</name>
<feature type="domain" description="HNH nuclease" evidence="1">
    <location>
        <begin position="68"/>
        <end position="112"/>
    </location>
</feature>
<dbReference type="InterPro" id="IPR003615">
    <property type="entry name" value="HNH_nuc"/>
</dbReference>
<keyword evidence="2" id="KW-0540">Nuclease</keyword>
<proteinExistence type="predicted"/>
<dbReference type="InterPro" id="IPR003647">
    <property type="entry name" value="Intron_nuc_1_rpt"/>
</dbReference>
<dbReference type="SUPFAM" id="SSF64496">
    <property type="entry name" value="DNA-binding domain of intron-encoded endonucleases"/>
    <property type="match status" value="2"/>
</dbReference>
<evidence type="ECO:0000313" key="2">
    <source>
        <dbReference type="EMBL" id="ANO57964.1"/>
    </source>
</evidence>
<sequence>MNETEIWKPVPSVLGVEASSRGRINMLDMVICDENGERYIKGGIRPQYDNSHSYLTANVFYNGKWQSKKVHRLVAETFIPNSDSLPQVNHKNCIRTDNRVDNLEWCTASYNRQYTERHGEAKGRPLTAYDLKTFKKQYFHSQREAERQTLVGQGNINKVLKGEYQQAGGYYFTESKNEITKEKLQEIKSSILKCFVIAINLENKEPLCFKSQREAARQLRVGRGGISMVIRGECANFGGYWFTKADSNAVSLTREKFGDSVASKAAKLIKRTL</sequence>
<dbReference type="InterPro" id="IPR044925">
    <property type="entry name" value="His-Me_finger_sf"/>
</dbReference>
<dbReference type="SMART" id="SM00497">
    <property type="entry name" value="IENR1"/>
    <property type="match status" value="2"/>
</dbReference>
<evidence type="ECO:0000313" key="3">
    <source>
        <dbReference type="Proteomes" id="UP000222183"/>
    </source>
</evidence>
<keyword evidence="2" id="KW-0255">Endonuclease</keyword>
<keyword evidence="3" id="KW-1185">Reference proteome</keyword>
<evidence type="ECO:0000259" key="1">
    <source>
        <dbReference type="Pfam" id="PF13392"/>
    </source>
</evidence>
<keyword evidence="2" id="KW-0378">Hydrolase</keyword>
<gene>
    <name evidence="2" type="ORF">LVP1_g035</name>
</gene>
<dbReference type="Gene3D" id="1.10.10.10">
    <property type="entry name" value="Winged helix-like DNA-binding domain superfamily/Winged helix DNA-binding domain"/>
    <property type="match status" value="1"/>
</dbReference>
<reference evidence="2 3" key="1">
    <citation type="journal article" date="2016" name="J. Dairy Sci.">
        <title>Characterization and adsorption of Lactobacillus virulent phage P1.</title>
        <authorList>
            <person name="Chen X."/>
            <person name="Xi Y."/>
            <person name="Zhang H."/>
            <person name="Wang Z."/>
            <person name="Fan M."/>
            <person name="Liu Y."/>
            <person name="Wu W."/>
        </authorList>
    </citation>
    <scope>NUCLEOTIDE SEQUENCE [LARGE SCALE GENOMIC DNA]</scope>
</reference>
<dbReference type="Proteomes" id="UP000222183">
    <property type="component" value="Segment"/>
</dbReference>
<protein>
    <submittedName>
        <fullName evidence="2">HNH endonuclease</fullName>
    </submittedName>
</protein>
<dbReference type="GO" id="GO:0004519">
    <property type="term" value="F:endonuclease activity"/>
    <property type="evidence" value="ECO:0007669"/>
    <property type="project" value="UniProtKB-KW"/>
</dbReference>
<dbReference type="Pfam" id="PF13392">
    <property type="entry name" value="HNH_3"/>
    <property type="match status" value="1"/>
</dbReference>
<dbReference type="Gene3D" id="3.90.75.20">
    <property type="match status" value="1"/>
</dbReference>
<dbReference type="EMBL" id="KX223815">
    <property type="protein sequence ID" value="ANO57964.1"/>
    <property type="molecule type" value="Genomic_DNA"/>
</dbReference>